<evidence type="ECO:0000256" key="1">
    <source>
        <dbReference type="SAM" id="MobiDB-lite"/>
    </source>
</evidence>
<accession>A0A0T6BB98</accession>
<feature type="compositionally biased region" description="Basic residues" evidence="1">
    <location>
        <begin position="228"/>
        <end position="237"/>
    </location>
</feature>
<feature type="region of interest" description="Disordered" evidence="1">
    <location>
        <begin position="127"/>
        <end position="261"/>
    </location>
</feature>
<feature type="region of interest" description="Disordered" evidence="1">
    <location>
        <begin position="85"/>
        <end position="111"/>
    </location>
</feature>
<proteinExistence type="predicted"/>
<name>A0A0T6BB98_9SCAR</name>
<dbReference type="EMBL" id="LJIG01002575">
    <property type="protein sequence ID" value="KRT84365.1"/>
    <property type="molecule type" value="Genomic_DNA"/>
</dbReference>
<dbReference type="AlphaFoldDB" id="A0A0T6BB98"/>
<reference evidence="2 3" key="1">
    <citation type="submission" date="2015-09" db="EMBL/GenBank/DDBJ databases">
        <title>Draft genome of the scarab beetle Oryctes borbonicus.</title>
        <authorList>
            <person name="Meyer J.M."/>
            <person name="Markov G.V."/>
            <person name="Baskaran P."/>
            <person name="Herrmann M."/>
            <person name="Sommer R.J."/>
            <person name="Roedelsperger C."/>
        </authorList>
    </citation>
    <scope>NUCLEOTIDE SEQUENCE [LARGE SCALE GENOMIC DNA]</scope>
    <source>
        <strain evidence="2">OB123</strain>
        <tissue evidence="2">Whole animal</tissue>
    </source>
</reference>
<dbReference type="OrthoDB" id="2687620at2759"/>
<feature type="compositionally biased region" description="Low complexity" evidence="1">
    <location>
        <begin position="209"/>
        <end position="220"/>
    </location>
</feature>
<gene>
    <name evidence="2" type="ORF">AMK59_1338</name>
</gene>
<feature type="compositionally biased region" description="Polar residues" evidence="1">
    <location>
        <begin position="246"/>
        <end position="261"/>
    </location>
</feature>
<dbReference type="Proteomes" id="UP000051574">
    <property type="component" value="Unassembled WGS sequence"/>
</dbReference>
<comment type="caution">
    <text evidence="2">The sequence shown here is derived from an EMBL/GenBank/DDBJ whole genome shotgun (WGS) entry which is preliminary data.</text>
</comment>
<protein>
    <submittedName>
        <fullName evidence="2">Uncharacterized protein</fullName>
    </submittedName>
</protein>
<feature type="compositionally biased region" description="Acidic residues" evidence="1">
    <location>
        <begin position="127"/>
        <end position="137"/>
    </location>
</feature>
<sequence>MGCVLPWEKDIKDPMAVKASKEKYMANIPLFMKTCFGTQLPPDAVVTLLKYYKTLKFNSVIDYDKVREILKKGLQSAGGSLSSPLTFKVAKSPPKRKHMEETPLSGKKKRISRRKLVDSCIEETDEKENLDSDDDLVNDLPAKIKNDTPRRTGRRTKKLQAKELEDVADEDDVDSDKTTGDTAEMRRIRKKMETTKQEKRSKKTRAKKQNLANKAANENACTSTTPIRPRRTLRKANYRKEDLESKTNLSDELVSNSEDDS</sequence>
<feature type="compositionally biased region" description="Basic and acidic residues" evidence="1">
    <location>
        <begin position="175"/>
        <end position="198"/>
    </location>
</feature>
<evidence type="ECO:0000313" key="2">
    <source>
        <dbReference type="EMBL" id="KRT84365.1"/>
    </source>
</evidence>
<dbReference type="Gene3D" id="1.10.510.10">
    <property type="entry name" value="Transferase(Phosphotransferase) domain 1"/>
    <property type="match status" value="1"/>
</dbReference>
<feature type="compositionally biased region" description="Basic residues" evidence="1">
    <location>
        <begin position="199"/>
        <end position="208"/>
    </location>
</feature>
<organism evidence="2 3">
    <name type="scientific">Oryctes borbonicus</name>
    <dbReference type="NCBI Taxonomy" id="1629725"/>
    <lineage>
        <taxon>Eukaryota</taxon>
        <taxon>Metazoa</taxon>
        <taxon>Ecdysozoa</taxon>
        <taxon>Arthropoda</taxon>
        <taxon>Hexapoda</taxon>
        <taxon>Insecta</taxon>
        <taxon>Pterygota</taxon>
        <taxon>Neoptera</taxon>
        <taxon>Endopterygota</taxon>
        <taxon>Coleoptera</taxon>
        <taxon>Polyphaga</taxon>
        <taxon>Scarabaeiformia</taxon>
        <taxon>Scarabaeidae</taxon>
        <taxon>Dynastinae</taxon>
        <taxon>Oryctes</taxon>
    </lineage>
</organism>
<keyword evidence="3" id="KW-1185">Reference proteome</keyword>
<evidence type="ECO:0000313" key="3">
    <source>
        <dbReference type="Proteomes" id="UP000051574"/>
    </source>
</evidence>